<dbReference type="AlphaFoldDB" id="X6MSX3"/>
<gene>
    <name evidence="1" type="ORF">RFI_20250</name>
</gene>
<comment type="caution">
    <text evidence="1">The sequence shown here is derived from an EMBL/GenBank/DDBJ whole genome shotgun (WGS) entry which is preliminary data.</text>
</comment>
<evidence type="ECO:0000313" key="2">
    <source>
        <dbReference type="Proteomes" id="UP000023152"/>
    </source>
</evidence>
<sequence length="269" mass="31837">MIAKHREKQRQCEQREQQRTSKWSLPQWIGGISHSKQLQLSQLSDLQLHPHVHSHAQRAQQIVWQISQLDHDVFFFYQQLFRLFVDTIVPKPVFPLMDRSLVDTIFTDSLVEIVDECWIAPTLTEISISRRSQTLPLLKDVVERLTLRQCVHLIRQAHAVTSSPFNLSSRERAFDTYRRNTSINVNVNANVNTNSNGMYNDNYLSVSKTSCMSPHLALVVKDLFPFFQQCLAKWPLDLITHFHTVQSVHLYNFFFCNVYYHYYYYYYFV</sequence>
<organism evidence="1 2">
    <name type="scientific">Reticulomyxa filosa</name>
    <dbReference type="NCBI Taxonomy" id="46433"/>
    <lineage>
        <taxon>Eukaryota</taxon>
        <taxon>Sar</taxon>
        <taxon>Rhizaria</taxon>
        <taxon>Retaria</taxon>
        <taxon>Foraminifera</taxon>
        <taxon>Monothalamids</taxon>
        <taxon>Reticulomyxidae</taxon>
        <taxon>Reticulomyxa</taxon>
    </lineage>
</organism>
<keyword evidence="2" id="KW-1185">Reference proteome</keyword>
<proteinExistence type="predicted"/>
<reference evidence="1 2" key="1">
    <citation type="journal article" date="2013" name="Curr. Biol.">
        <title>The Genome of the Foraminiferan Reticulomyxa filosa.</title>
        <authorList>
            <person name="Glockner G."/>
            <person name="Hulsmann N."/>
            <person name="Schleicher M."/>
            <person name="Noegel A.A."/>
            <person name="Eichinger L."/>
            <person name="Gallinger C."/>
            <person name="Pawlowski J."/>
            <person name="Sierra R."/>
            <person name="Euteneuer U."/>
            <person name="Pillet L."/>
            <person name="Moustafa A."/>
            <person name="Platzer M."/>
            <person name="Groth M."/>
            <person name="Szafranski K."/>
            <person name="Schliwa M."/>
        </authorList>
    </citation>
    <scope>NUCLEOTIDE SEQUENCE [LARGE SCALE GENOMIC DNA]</scope>
</reference>
<protein>
    <submittedName>
        <fullName evidence="1">Uncharacterized protein</fullName>
    </submittedName>
</protein>
<dbReference type="Proteomes" id="UP000023152">
    <property type="component" value="Unassembled WGS sequence"/>
</dbReference>
<accession>X6MSX3</accession>
<name>X6MSX3_RETFI</name>
<evidence type="ECO:0000313" key="1">
    <source>
        <dbReference type="EMBL" id="ETO17083.1"/>
    </source>
</evidence>
<dbReference type="EMBL" id="ASPP01017287">
    <property type="protein sequence ID" value="ETO17083.1"/>
    <property type="molecule type" value="Genomic_DNA"/>
</dbReference>